<reference evidence="1 2" key="1">
    <citation type="journal article" date="2020" name="Mol. Plant">
        <title>The Chromosome-Based Rubber Tree Genome Provides New Insights into Spurge Genome Evolution and Rubber Biosynthesis.</title>
        <authorList>
            <person name="Liu J."/>
            <person name="Shi C."/>
            <person name="Shi C.C."/>
            <person name="Li W."/>
            <person name="Zhang Q.J."/>
            <person name="Zhang Y."/>
            <person name="Li K."/>
            <person name="Lu H.F."/>
            <person name="Shi C."/>
            <person name="Zhu S.T."/>
            <person name="Xiao Z.Y."/>
            <person name="Nan H."/>
            <person name="Yue Y."/>
            <person name="Zhu X.G."/>
            <person name="Wu Y."/>
            <person name="Hong X.N."/>
            <person name="Fan G.Y."/>
            <person name="Tong Y."/>
            <person name="Zhang D."/>
            <person name="Mao C.L."/>
            <person name="Liu Y.L."/>
            <person name="Hao S.J."/>
            <person name="Liu W.Q."/>
            <person name="Lv M.Q."/>
            <person name="Zhang H.B."/>
            <person name="Liu Y."/>
            <person name="Hu-Tang G.R."/>
            <person name="Wang J.P."/>
            <person name="Wang J.H."/>
            <person name="Sun Y.H."/>
            <person name="Ni S.B."/>
            <person name="Chen W.B."/>
            <person name="Zhang X.C."/>
            <person name="Jiao Y.N."/>
            <person name="Eichler E.E."/>
            <person name="Li G.H."/>
            <person name="Liu X."/>
            <person name="Gao L.Z."/>
        </authorList>
    </citation>
    <scope>NUCLEOTIDE SEQUENCE [LARGE SCALE GENOMIC DNA]</scope>
    <source>
        <strain evidence="2">cv. GT1</strain>
        <tissue evidence="1">Leaf</tissue>
    </source>
</reference>
<name>A0A6A6NC94_HEVBR</name>
<dbReference type="AlphaFoldDB" id="A0A6A6NC94"/>
<keyword evidence="2" id="KW-1185">Reference proteome</keyword>
<accession>A0A6A6NC94</accession>
<comment type="caution">
    <text evidence="1">The sequence shown here is derived from an EMBL/GenBank/DDBJ whole genome shotgun (WGS) entry which is preliminary data.</text>
</comment>
<sequence>MVADHYLAIHEWHPNFDPENAVIHKALICVRILNLLIEYYARSLLLRVGNKIGHPIKGATGKRGLRILKDQCYRNNPMVLVLVETKVPPDIGWMKLNTDGDCRGNTGRSGASGVLRDK</sequence>
<evidence type="ECO:0000313" key="1">
    <source>
        <dbReference type="EMBL" id="KAF2322203.1"/>
    </source>
</evidence>
<dbReference type="EMBL" id="JAAGAX010000002">
    <property type="protein sequence ID" value="KAF2322203.1"/>
    <property type="molecule type" value="Genomic_DNA"/>
</dbReference>
<proteinExistence type="predicted"/>
<evidence type="ECO:0000313" key="2">
    <source>
        <dbReference type="Proteomes" id="UP000467840"/>
    </source>
</evidence>
<organism evidence="1 2">
    <name type="scientific">Hevea brasiliensis</name>
    <name type="common">Para rubber tree</name>
    <name type="synonym">Siphonia brasiliensis</name>
    <dbReference type="NCBI Taxonomy" id="3981"/>
    <lineage>
        <taxon>Eukaryota</taxon>
        <taxon>Viridiplantae</taxon>
        <taxon>Streptophyta</taxon>
        <taxon>Embryophyta</taxon>
        <taxon>Tracheophyta</taxon>
        <taxon>Spermatophyta</taxon>
        <taxon>Magnoliopsida</taxon>
        <taxon>eudicotyledons</taxon>
        <taxon>Gunneridae</taxon>
        <taxon>Pentapetalae</taxon>
        <taxon>rosids</taxon>
        <taxon>fabids</taxon>
        <taxon>Malpighiales</taxon>
        <taxon>Euphorbiaceae</taxon>
        <taxon>Crotonoideae</taxon>
        <taxon>Micrandreae</taxon>
        <taxon>Hevea</taxon>
    </lineage>
</organism>
<protein>
    <submittedName>
        <fullName evidence="1">Uncharacterized protein</fullName>
    </submittedName>
</protein>
<dbReference type="Proteomes" id="UP000467840">
    <property type="component" value="Chromosome 11"/>
</dbReference>
<gene>
    <name evidence="1" type="ORF">GH714_008599</name>
</gene>